<dbReference type="EnsemblPlants" id="ORUFI07G21960.1">
    <property type="protein sequence ID" value="ORUFI07G21960.1"/>
    <property type="gene ID" value="ORUFI07G21960"/>
</dbReference>
<name>A0A0E0QAS1_ORYRU</name>
<dbReference type="Proteomes" id="UP000008022">
    <property type="component" value="Unassembled WGS sequence"/>
</dbReference>
<dbReference type="STRING" id="4529.A0A0E0QAS1"/>
<dbReference type="PANTHER" id="PTHR31170">
    <property type="entry name" value="BNAC04G53230D PROTEIN"/>
    <property type="match status" value="1"/>
</dbReference>
<keyword evidence="2" id="KW-1133">Transmembrane helix</keyword>
<sequence length="448" mass="50551">MQEGRNNAGNPQPQANCPIGKVHGRVRDVDPFAYMPMVVSLGPYHAGHDDLQHKEREKPLCMQDICTLSIKNMAVLDFLQEVIFPLREQALMYYLHGINDLRRGRNDVDDDIKLNFRFNLMLLHDAAFLLVAMKALPRRNPNQVGDDEQRRTSSHGLWTDVAIVHDLLLFENQVPLVVVERLYQVATDRTDDFSQIVESFVWKTLLKHPNSPIPDQNVRTTAHHLLHQCHMLLRPTGYEIVVEIGGASSAADENAGVKRRRWHRAMQYHVAGVGLTSKGNIDGGVTHHRLLDVEYSGGALEIPVLHVDDNTCSMLRNLIAMEQASTGVGHYVTAYCVFFSRLMCTAQDVTLLTKKGIVVHQLANDETVAAEFANLCKNVVFNEDGRCNYLREACVAADERYQSRVRNWMTWLKHKHFRNPCLAMGAVAAVLVTICTVVQAVFAVFPRN</sequence>
<dbReference type="PANTHER" id="PTHR31170:SF18">
    <property type="entry name" value="(WILD MALAYSIAN BANANA) HYPOTHETICAL PROTEIN"/>
    <property type="match status" value="1"/>
</dbReference>
<dbReference type="AlphaFoldDB" id="A0A0E0QAS1"/>
<dbReference type="OMA" id="CPIGKVH"/>
<dbReference type="InterPro" id="IPR004158">
    <property type="entry name" value="DUF247_pln"/>
</dbReference>
<keyword evidence="2" id="KW-0812">Transmembrane</keyword>
<feature type="compositionally biased region" description="Polar residues" evidence="1">
    <location>
        <begin position="1"/>
        <end position="15"/>
    </location>
</feature>
<feature type="transmembrane region" description="Helical" evidence="2">
    <location>
        <begin position="422"/>
        <end position="445"/>
    </location>
</feature>
<reference evidence="4" key="1">
    <citation type="submission" date="2013-06" db="EMBL/GenBank/DDBJ databases">
        <authorList>
            <person name="Zhao Q."/>
        </authorList>
    </citation>
    <scope>NUCLEOTIDE SEQUENCE</scope>
    <source>
        <strain evidence="4">cv. W1943</strain>
    </source>
</reference>
<evidence type="ECO:0000313" key="4">
    <source>
        <dbReference type="Proteomes" id="UP000008022"/>
    </source>
</evidence>
<keyword evidence="4" id="KW-1185">Reference proteome</keyword>
<protein>
    <submittedName>
        <fullName evidence="3">Uncharacterized protein</fullName>
    </submittedName>
</protein>
<dbReference type="HOGENOM" id="CLU_020188_5_3_1"/>
<proteinExistence type="predicted"/>
<dbReference type="Gramene" id="ORUFI07G21960.1">
    <property type="protein sequence ID" value="ORUFI07G21960.1"/>
    <property type="gene ID" value="ORUFI07G21960"/>
</dbReference>
<organism evidence="3 4">
    <name type="scientific">Oryza rufipogon</name>
    <name type="common">Brownbeard rice</name>
    <name type="synonym">Asian wild rice</name>
    <dbReference type="NCBI Taxonomy" id="4529"/>
    <lineage>
        <taxon>Eukaryota</taxon>
        <taxon>Viridiplantae</taxon>
        <taxon>Streptophyta</taxon>
        <taxon>Embryophyta</taxon>
        <taxon>Tracheophyta</taxon>
        <taxon>Spermatophyta</taxon>
        <taxon>Magnoliopsida</taxon>
        <taxon>Liliopsida</taxon>
        <taxon>Poales</taxon>
        <taxon>Poaceae</taxon>
        <taxon>BOP clade</taxon>
        <taxon>Oryzoideae</taxon>
        <taxon>Oryzeae</taxon>
        <taxon>Oryzinae</taxon>
        <taxon>Oryza</taxon>
    </lineage>
</organism>
<keyword evidence="2" id="KW-0472">Membrane</keyword>
<evidence type="ECO:0000256" key="2">
    <source>
        <dbReference type="SAM" id="Phobius"/>
    </source>
</evidence>
<reference evidence="3" key="2">
    <citation type="submission" date="2015-06" db="UniProtKB">
        <authorList>
            <consortium name="EnsemblPlants"/>
        </authorList>
    </citation>
    <scope>IDENTIFICATION</scope>
</reference>
<dbReference type="Pfam" id="PF03140">
    <property type="entry name" value="DUF247"/>
    <property type="match status" value="1"/>
</dbReference>
<evidence type="ECO:0000256" key="1">
    <source>
        <dbReference type="SAM" id="MobiDB-lite"/>
    </source>
</evidence>
<dbReference type="eggNOG" id="ENOG502QR4P">
    <property type="taxonomic scope" value="Eukaryota"/>
</dbReference>
<evidence type="ECO:0000313" key="3">
    <source>
        <dbReference type="EnsemblPlants" id="ORUFI07G21960.1"/>
    </source>
</evidence>
<feature type="region of interest" description="Disordered" evidence="1">
    <location>
        <begin position="1"/>
        <end position="20"/>
    </location>
</feature>
<accession>A0A0E0QAS1</accession>